<proteinExistence type="predicted"/>
<reference evidence="1" key="1">
    <citation type="submission" date="2021-08" db="EMBL/GenBank/DDBJ databases">
        <authorList>
            <person name="Misof B."/>
            <person name="Oliver O."/>
            <person name="Podsiadlowski L."/>
            <person name="Donath A."/>
            <person name="Peters R."/>
            <person name="Mayer C."/>
            <person name="Rust J."/>
            <person name="Gunkel S."/>
            <person name="Lesny P."/>
            <person name="Martin S."/>
            <person name="Oeyen J.P."/>
            <person name="Petersen M."/>
            <person name="Panagiotis P."/>
            <person name="Wilbrandt J."/>
            <person name="Tanja T."/>
        </authorList>
    </citation>
    <scope>NUCLEOTIDE SEQUENCE</scope>
    <source>
        <strain evidence="1">GBR_01_08_01A</strain>
        <tissue evidence="1">Thorax + abdomen</tissue>
    </source>
</reference>
<dbReference type="AlphaFoldDB" id="A0AAD9RWX2"/>
<protein>
    <submittedName>
        <fullName evidence="1">Uncharacterized protein</fullName>
    </submittedName>
</protein>
<dbReference type="EMBL" id="JAIFRP010000007">
    <property type="protein sequence ID" value="KAK2587445.1"/>
    <property type="molecule type" value="Genomic_DNA"/>
</dbReference>
<sequence>MWIIAARKEIERYRIFDTPKLRENSSLLHDRDKHSSIRSFLAPHHNLFSRNDRESRNLAPEQKEKKRVLRNELFITRKS</sequence>
<evidence type="ECO:0000313" key="1">
    <source>
        <dbReference type="EMBL" id="KAK2587445.1"/>
    </source>
</evidence>
<organism evidence="1 2">
    <name type="scientific">Odynerus spinipes</name>
    <dbReference type="NCBI Taxonomy" id="1348599"/>
    <lineage>
        <taxon>Eukaryota</taxon>
        <taxon>Metazoa</taxon>
        <taxon>Ecdysozoa</taxon>
        <taxon>Arthropoda</taxon>
        <taxon>Hexapoda</taxon>
        <taxon>Insecta</taxon>
        <taxon>Pterygota</taxon>
        <taxon>Neoptera</taxon>
        <taxon>Endopterygota</taxon>
        <taxon>Hymenoptera</taxon>
        <taxon>Apocrita</taxon>
        <taxon>Aculeata</taxon>
        <taxon>Vespoidea</taxon>
        <taxon>Vespidae</taxon>
        <taxon>Eumeninae</taxon>
        <taxon>Odynerus</taxon>
    </lineage>
</organism>
<evidence type="ECO:0000313" key="2">
    <source>
        <dbReference type="Proteomes" id="UP001258017"/>
    </source>
</evidence>
<dbReference type="Proteomes" id="UP001258017">
    <property type="component" value="Unassembled WGS sequence"/>
</dbReference>
<accession>A0AAD9RWX2</accession>
<comment type="caution">
    <text evidence="1">The sequence shown here is derived from an EMBL/GenBank/DDBJ whole genome shotgun (WGS) entry which is preliminary data.</text>
</comment>
<keyword evidence="2" id="KW-1185">Reference proteome</keyword>
<name>A0AAD9RWX2_9HYME</name>
<reference evidence="1" key="2">
    <citation type="journal article" date="2023" name="Commun. Biol.">
        <title>Intrasexual cuticular hydrocarbon dimorphism in a wasp sheds light on hydrocarbon biosynthesis genes in Hymenoptera.</title>
        <authorList>
            <person name="Moris V.C."/>
            <person name="Podsiadlowski L."/>
            <person name="Martin S."/>
            <person name="Oeyen J.P."/>
            <person name="Donath A."/>
            <person name="Petersen M."/>
            <person name="Wilbrandt J."/>
            <person name="Misof B."/>
            <person name="Liedtke D."/>
            <person name="Thamm M."/>
            <person name="Scheiner R."/>
            <person name="Schmitt T."/>
            <person name="Niehuis O."/>
        </authorList>
    </citation>
    <scope>NUCLEOTIDE SEQUENCE</scope>
    <source>
        <strain evidence="1">GBR_01_08_01A</strain>
    </source>
</reference>
<gene>
    <name evidence="1" type="ORF">KPH14_003153</name>
</gene>